<keyword evidence="1" id="KW-0472">Membrane</keyword>
<feature type="transmembrane region" description="Helical" evidence="1">
    <location>
        <begin position="12"/>
        <end position="33"/>
    </location>
</feature>
<feature type="transmembrane region" description="Helical" evidence="1">
    <location>
        <begin position="39"/>
        <end position="60"/>
    </location>
</feature>
<evidence type="ECO:0000313" key="3">
    <source>
        <dbReference type="Proteomes" id="UP000830729"/>
    </source>
</evidence>
<sequence>MGNAVLQSGNSFTYTELHAAILGAIIGVLAGYAHGIGRTTVAVGVTATFVAVALGLKYTGEIPAAQRTVRREPWYALAALLAGGAAGLAVL</sequence>
<keyword evidence="1" id="KW-1133">Transmembrane helix</keyword>
<evidence type="ECO:0000256" key="1">
    <source>
        <dbReference type="SAM" id="Phobius"/>
    </source>
</evidence>
<gene>
    <name evidence="2" type="ORF">M0R89_03250</name>
</gene>
<proteinExistence type="predicted"/>
<dbReference type="RefSeq" id="WP_248651135.1">
    <property type="nucleotide sequence ID" value="NZ_CP096659.1"/>
</dbReference>
<evidence type="ECO:0000313" key="2">
    <source>
        <dbReference type="EMBL" id="UPV75092.1"/>
    </source>
</evidence>
<reference evidence="2 3" key="1">
    <citation type="submission" date="2022-04" db="EMBL/GenBank/DDBJ databases">
        <title>Diverse halophilic archaea isolated from saline environments.</title>
        <authorList>
            <person name="Cui H.-L."/>
        </authorList>
    </citation>
    <scope>NUCLEOTIDE SEQUENCE [LARGE SCALE GENOMIC DNA]</scope>
    <source>
        <strain evidence="2 3">XZYJT49</strain>
    </source>
</reference>
<protein>
    <submittedName>
        <fullName evidence="2">Uncharacterized protein</fullName>
    </submittedName>
</protein>
<feature type="transmembrane region" description="Helical" evidence="1">
    <location>
        <begin position="72"/>
        <end position="90"/>
    </location>
</feature>
<dbReference type="AlphaFoldDB" id="A0A8U0HVI0"/>
<name>A0A8U0HVI0_9EURY</name>
<organism evidence="2 3">
    <name type="scientific">Halorussus limi</name>
    <dbReference type="NCBI Taxonomy" id="2938695"/>
    <lineage>
        <taxon>Archaea</taxon>
        <taxon>Methanobacteriati</taxon>
        <taxon>Methanobacteriota</taxon>
        <taxon>Stenosarchaea group</taxon>
        <taxon>Halobacteria</taxon>
        <taxon>Halobacteriales</taxon>
        <taxon>Haladaptataceae</taxon>
        <taxon>Halorussus</taxon>
    </lineage>
</organism>
<accession>A0A8U0HVI0</accession>
<keyword evidence="1" id="KW-0812">Transmembrane</keyword>
<dbReference type="Proteomes" id="UP000830729">
    <property type="component" value="Chromosome"/>
</dbReference>
<keyword evidence="3" id="KW-1185">Reference proteome</keyword>
<dbReference type="GeneID" id="72184183"/>
<dbReference type="EMBL" id="CP096659">
    <property type="protein sequence ID" value="UPV75092.1"/>
    <property type="molecule type" value="Genomic_DNA"/>
</dbReference>
<dbReference type="KEGG" id="halx:M0R89_03250"/>